<evidence type="ECO:0000256" key="1">
    <source>
        <dbReference type="ARBA" id="ARBA00004123"/>
    </source>
</evidence>
<reference evidence="9" key="3">
    <citation type="journal article" date="2021" name="World Allergy Organ. J.">
        <title>Chromosome-level assembly of Dermatophagoides farinae genome and transcriptome reveals two novel allergens Der f 37 and Der f 39.</title>
        <authorList>
            <person name="Chen J."/>
            <person name="Cai Z."/>
            <person name="Fan D."/>
            <person name="Hu J."/>
            <person name="Hou Y."/>
            <person name="He Y."/>
            <person name="Zhang Z."/>
            <person name="Zhao Z."/>
            <person name="Gao P."/>
            <person name="Hu W."/>
            <person name="Sun J."/>
            <person name="Li J."/>
            <person name="Ji K."/>
        </authorList>
    </citation>
    <scope>NUCLEOTIDE SEQUENCE</scope>
    <source>
        <strain evidence="9">JKM2019</strain>
    </source>
</reference>
<evidence type="ECO:0000256" key="2">
    <source>
        <dbReference type="ARBA" id="ARBA00009001"/>
    </source>
</evidence>
<comment type="subcellular location">
    <subcellularLocation>
        <location evidence="1">Nucleus</location>
    </subcellularLocation>
</comment>
<keyword evidence="4" id="KW-0238">DNA-binding</keyword>
<evidence type="ECO:0000313" key="11">
    <source>
        <dbReference type="Proteomes" id="UP000790347"/>
    </source>
</evidence>
<keyword evidence="3" id="KW-0805">Transcription regulation</keyword>
<evidence type="ECO:0000313" key="10">
    <source>
        <dbReference type="EMBL" id="KAH9517827.1"/>
    </source>
</evidence>
<dbReference type="EMBL" id="ASGP02000003">
    <property type="protein sequence ID" value="KAH9517827.1"/>
    <property type="molecule type" value="Genomic_DNA"/>
</dbReference>
<proteinExistence type="inferred from homology"/>
<keyword evidence="11" id="KW-1185">Reference proteome</keyword>
<keyword evidence="6" id="KW-0539">Nucleus</keyword>
<evidence type="ECO:0000256" key="7">
    <source>
        <dbReference type="SAM" id="MobiDB-lite"/>
    </source>
</evidence>
<reference evidence="10" key="4">
    <citation type="journal article" date="2022" name="Res Sq">
        <title>Comparative Genomics Reveals Insights into the Divergent Evolution of Astigmatic Mites and Household Pest Adaptations.</title>
        <authorList>
            <person name="Xiong Q."/>
            <person name="Wan A.T.-Y."/>
            <person name="Liu X.-Y."/>
            <person name="Fung C.S.-H."/>
            <person name="Xiao X."/>
            <person name="Malainual N."/>
            <person name="Hou J."/>
            <person name="Wang L."/>
            <person name="Wang M."/>
            <person name="Yang K."/>
            <person name="Cui Y."/>
            <person name="Leung E."/>
            <person name="Nong W."/>
            <person name="Shin S.-K."/>
            <person name="Au S."/>
            <person name="Jeong K.Y."/>
            <person name="Chew F.T."/>
            <person name="Hui J."/>
            <person name="Leung T.F."/>
            <person name="Tungtrongchitr A."/>
            <person name="Zhong N."/>
            <person name="Liu Z."/>
            <person name="Tsui S."/>
        </authorList>
    </citation>
    <scope>NUCLEOTIDE SEQUENCE</scope>
    <source>
        <strain evidence="10">Derf</strain>
        <tissue evidence="10">Whole organism</tissue>
    </source>
</reference>
<dbReference type="Proteomes" id="UP000790347">
    <property type="component" value="Unassembled WGS sequence"/>
</dbReference>
<dbReference type="GO" id="GO:0005634">
    <property type="term" value="C:nucleus"/>
    <property type="evidence" value="ECO:0007669"/>
    <property type="project" value="UniProtKB-SubCell"/>
</dbReference>
<dbReference type="GO" id="GO:0003677">
    <property type="term" value="F:DNA binding"/>
    <property type="evidence" value="ECO:0007669"/>
    <property type="project" value="UniProtKB-KW"/>
</dbReference>
<feature type="region of interest" description="Disordered" evidence="7">
    <location>
        <begin position="1"/>
        <end position="26"/>
    </location>
</feature>
<dbReference type="InterPro" id="IPR003173">
    <property type="entry name" value="PC4_C"/>
</dbReference>
<dbReference type="OrthoDB" id="2505440at2759"/>
<sequence>MSSKKKQQKAMAPDSDEESPNSLKLSNNRYLTVSDFKNKVRVDIREYYRNEDGERKPGKKGISLSMEEWKKIVSNMDMIKKMIKDQGDSGSE</sequence>
<evidence type="ECO:0000256" key="5">
    <source>
        <dbReference type="ARBA" id="ARBA00023163"/>
    </source>
</evidence>
<dbReference type="GO" id="GO:0003713">
    <property type="term" value="F:transcription coactivator activity"/>
    <property type="evidence" value="ECO:0007669"/>
    <property type="project" value="InterPro"/>
</dbReference>
<protein>
    <submittedName>
        <fullName evidence="9">Activated rna polymerase ii transcriptional coactivator p15-like protein</fullName>
    </submittedName>
    <submittedName>
        <fullName evidence="10">Ssb-c31ap</fullName>
    </submittedName>
</protein>
<evidence type="ECO:0000256" key="3">
    <source>
        <dbReference type="ARBA" id="ARBA00023015"/>
    </source>
</evidence>
<dbReference type="SUPFAM" id="SSF54447">
    <property type="entry name" value="ssDNA-binding transcriptional regulator domain"/>
    <property type="match status" value="1"/>
</dbReference>
<dbReference type="GO" id="GO:0060261">
    <property type="term" value="P:positive regulation of transcription initiation by RNA polymerase II"/>
    <property type="evidence" value="ECO:0007669"/>
    <property type="project" value="InterPro"/>
</dbReference>
<reference evidence="10" key="1">
    <citation type="submission" date="2013-05" db="EMBL/GenBank/DDBJ databases">
        <authorList>
            <person name="Yim A.K.Y."/>
            <person name="Chan T.F."/>
            <person name="Ji K.M."/>
            <person name="Liu X.Y."/>
            <person name="Zhou J.W."/>
            <person name="Li R.Q."/>
            <person name="Yang K.Y."/>
            <person name="Li J."/>
            <person name="Li M."/>
            <person name="Law P.T.W."/>
            <person name="Wu Y.L."/>
            <person name="Cai Z.L."/>
            <person name="Qin H."/>
            <person name="Bao Y."/>
            <person name="Leung R.K.K."/>
            <person name="Ng P.K.S."/>
            <person name="Zou J."/>
            <person name="Zhong X.J."/>
            <person name="Ran P.X."/>
            <person name="Zhong N.S."/>
            <person name="Liu Z.G."/>
            <person name="Tsui S.K.W."/>
        </authorList>
    </citation>
    <scope>NUCLEOTIDE SEQUENCE</scope>
    <source>
        <strain evidence="10">Derf</strain>
        <tissue evidence="10">Whole organism</tissue>
    </source>
</reference>
<dbReference type="Pfam" id="PF02229">
    <property type="entry name" value="PC4"/>
    <property type="match status" value="1"/>
</dbReference>
<dbReference type="Proteomes" id="UP000828236">
    <property type="component" value="Unassembled WGS sequence"/>
</dbReference>
<name>A0A922L966_DERFA</name>
<evidence type="ECO:0000256" key="6">
    <source>
        <dbReference type="ARBA" id="ARBA00023242"/>
    </source>
</evidence>
<dbReference type="PANTHER" id="PTHR13215">
    <property type="entry name" value="RNA POLYMERASE II TRANSCRIPTIONAL COACTIVATOR"/>
    <property type="match status" value="1"/>
</dbReference>
<dbReference type="EMBL" id="SDOV01000007">
    <property type="protein sequence ID" value="KAH7638545.1"/>
    <property type="molecule type" value="Genomic_DNA"/>
</dbReference>
<feature type="domain" description="Transcriptional coactivator p15 (PC4) C-terminal" evidence="8">
    <location>
        <begin position="24"/>
        <end position="74"/>
    </location>
</feature>
<dbReference type="InterPro" id="IPR045125">
    <property type="entry name" value="Sub1/Tcp4-like"/>
</dbReference>
<evidence type="ECO:0000259" key="8">
    <source>
        <dbReference type="Pfam" id="PF02229"/>
    </source>
</evidence>
<evidence type="ECO:0000313" key="9">
    <source>
        <dbReference type="EMBL" id="KAH7638545.1"/>
    </source>
</evidence>
<evidence type="ECO:0000256" key="4">
    <source>
        <dbReference type="ARBA" id="ARBA00023125"/>
    </source>
</evidence>
<organism evidence="10 11">
    <name type="scientific">Dermatophagoides farinae</name>
    <name type="common">American house dust mite</name>
    <dbReference type="NCBI Taxonomy" id="6954"/>
    <lineage>
        <taxon>Eukaryota</taxon>
        <taxon>Metazoa</taxon>
        <taxon>Ecdysozoa</taxon>
        <taxon>Arthropoda</taxon>
        <taxon>Chelicerata</taxon>
        <taxon>Arachnida</taxon>
        <taxon>Acari</taxon>
        <taxon>Acariformes</taxon>
        <taxon>Sarcoptiformes</taxon>
        <taxon>Astigmata</taxon>
        <taxon>Psoroptidia</taxon>
        <taxon>Analgoidea</taxon>
        <taxon>Pyroglyphidae</taxon>
        <taxon>Dermatophagoidinae</taxon>
        <taxon>Dermatophagoides</taxon>
    </lineage>
</organism>
<gene>
    <name evidence="10" type="primary">Ssb-c31a_1</name>
    <name evidence="10" type="ORF">DERF_008456</name>
    <name evidence="9" type="ORF">HUG17_2578</name>
</gene>
<dbReference type="AlphaFoldDB" id="A0A922L966"/>
<dbReference type="Gene3D" id="2.30.31.10">
    <property type="entry name" value="Transcriptional Coactivator Pc4, Chain A"/>
    <property type="match status" value="1"/>
</dbReference>
<reference evidence="9" key="2">
    <citation type="submission" date="2020-06" db="EMBL/GenBank/DDBJ databases">
        <authorList>
            <person name="Ji K."/>
            <person name="Li J."/>
        </authorList>
    </citation>
    <scope>NUCLEOTIDE SEQUENCE</scope>
    <source>
        <strain evidence="9">JKM2019</strain>
        <tissue evidence="9">Whole body</tissue>
    </source>
</reference>
<accession>A0A922L966</accession>
<keyword evidence="5" id="KW-0804">Transcription</keyword>
<dbReference type="InterPro" id="IPR009044">
    <property type="entry name" value="ssDNA-bd_transcriptional_reg"/>
</dbReference>
<comment type="similarity">
    <text evidence="2">Belongs to the transcriptional coactivator PC4 family.</text>
</comment>
<comment type="caution">
    <text evidence="10">The sequence shown here is derived from an EMBL/GenBank/DDBJ whole genome shotgun (WGS) entry which is preliminary data.</text>
</comment>